<dbReference type="NCBIfam" id="TIGR00486">
    <property type="entry name" value="YbgI_SA1388"/>
    <property type="match status" value="1"/>
</dbReference>
<dbReference type="Proteomes" id="UP000515823">
    <property type="component" value="Chromosome"/>
</dbReference>
<feature type="binding site" evidence="4">
    <location>
        <position position="215"/>
    </location>
    <ligand>
        <name>a divalent metal cation</name>
        <dbReference type="ChEBI" id="CHEBI:60240"/>
        <label>2</label>
    </ligand>
</feature>
<dbReference type="PANTHER" id="PTHR13799">
    <property type="entry name" value="NGG1 INTERACTING FACTOR 3"/>
    <property type="match status" value="1"/>
</dbReference>
<dbReference type="GO" id="GO:0005737">
    <property type="term" value="C:cytoplasm"/>
    <property type="evidence" value="ECO:0007669"/>
    <property type="project" value="TreeGrafter"/>
</dbReference>
<keyword evidence="3 4" id="KW-0479">Metal-binding</keyword>
<accession>A0A7G9G8F4</accession>
<evidence type="ECO:0000256" key="2">
    <source>
        <dbReference type="ARBA" id="ARBA00022112"/>
    </source>
</evidence>
<dbReference type="InterPro" id="IPR036069">
    <property type="entry name" value="DUF34/NIF3_sf"/>
</dbReference>
<reference evidence="5 6" key="1">
    <citation type="submission" date="2020-08" db="EMBL/GenBank/DDBJ databases">
        <authorList>
            <person name="Liu C."/>
            <person name="Sun Q."/>
        </authorList>
    </citation>
    <scope>NUCLEOTIDE SEQUENCE [LARGE SCALE GENOMIC DNA]</scope>
    <source>
        <strain evidence="5 6">NSJ-38</strain>
    </source>
</reference>
<feature type="binding site" evidence="4">
    <location>
        <position position="47"/>
    </location>
    <ligand>
        <name>a divalent metal cation</name>
        <dbReference type="ChEBI" id="CHEBI:60240"/>
        <label>1</label>
    </ligand>
</feature>
<comment type="similarity">
    <text evidence="1">Belongs to the GTP cyclohydrolase I type 2/NIF3 family.</text>
</comment>
<sequence>MACGWDNVGLLAGRADKEVRCVYVALDATDEVIEAAVREEADMLITHHPLIFGAIKKVSDETSVGSRVMKILQADISYYAGHTNFDIAAGGMADLAAERLGIRGCTAPLEAMGEQQGVPVGIGRAGSLAEAMTLEELSELVKERFCIPAVTVYSADKKRMVRHIAISPGSGKSMLVPAVEAAAEVLITGDMGHHEGLDLMADGLSLIDAGHYGLEHIFVDAVAKELEMAGFGLVIKKAPVSYPYEII</sequence>
<evidence type="ECO:0000313" key="6">
    <source>
        <dbReference type="Proteomes" id="UP000515823"/>
    </source>
</evidence>
<dbReference type="KEGG" id="qdo:H9Q78_14050"/>
<name>A0A7G9G8F4_9FIRM</name>
<evidence type="ECO:0000313" key="5">
    <source>
        <dbReference type="EMBL" id="QNM07086.1"/>
    </source>
</evidence>
<dbReference type="Gene3D" id="3.40.1390.30">
    <property type="entry name" value="NIF3 (NGG1p interacting factor 3)-like"/>
    <property type="match status" value="2"/>
</dbReference>
<gene>
    <name evidence="5" type="ORF">H9Q78_14050</name>
</gene>
<dbReference type="EMBL" id="CP060634">
    <property type="protein sequence ID" value="QNM07086.1"/>
    <property type="molecule type" value="Genomic_DNA"/>
</dbReference>
<dbReference type="AlphaFoldDB" id="A0A7G9G8F4"/>
<feature type="binding site" evidence="4">
    <location>
        <position position="211"/>
    </location>
    <ligand>
        <name>a divalent metal cation</name>
        <dbReference type="ChEBI" id="CHEBI:60240"/>
        <label>1</label>
    </ligand>
</feature>
<dbReference type="PANTHER" id="PTHR13799:SF14">
    <property type="entry name" value="GTP CYCLOHYDROLASE 1 TYPE 2 HOMOLOG"/>
    <property type="match status" value="1"/>
</dbReference>
<feature type="binding site" evidence="4">
    <location>
        <position position="86"/>
    </location>
    <ligand>
        <name>a divalent metal cation</name>
        <dbReference type="ChEBI" id="CHEBI:60240"/>
        <label>1</label>
    </ligand>
</feature>
<dbReference type="FunFam" id="3.40.1390.30:FF:000001">
    <property type="entry name" value="GTP cyclohydrolase 1 type 2"/>
    <property type="match status" value="1"/>
</dbReference>
<evidence type="ECO:0000256" key="3">
    <source>
        <dbReference type="ARBA" id="ARBA00022723"/>
    </source>
</evidence>
<dbReference type="GO" id="GO:0046872">
    <property type="term" value="F:metal ion binding"/>
    <property type="evidence" value="ECO:0007669"/>
    <property type="project" value="UniProtKB-KW"/>
</dbReference>
<organism evidence="5 6">
    <name type="scientific">Qiania dongpingensis</name>
    <dbReference type="NCBI Taxonomy" id="2763669"/>
    <lineage>
        <taxon>Bacteria</taxon>
        <taxon>Bacillati</taxon>
        <taxon>Bacillota</taxon>
        <taxon>Clostridia</taxon>
        <taxon>Lachnospirales</taxon>
        <taxon>Lachnospiraceae</taxon>
        <taxon>Qiania</taxon>
    </lineage>
</organism>
<dbReference type="Pfam" id="PF01784">
    <property type="entry name" value="DUF34_NIF3"/>
    <property type="match status" value="1"/>
</dbReference>
<evidence type="ECO:0000256" key="1">
    <source>
        <dbReference type="ARBA" id="ARBA00006964"/>
    </source>
</evidence>
<keyword evidence="6" id="KW-1185">Reference proteome</keyword>
<dbReference type="InterPro" id="IPR002678">
    <property type="entry name" value="DUF34/NIF3"/>
</dbReference>
<dbReference type="SUPFAM" id="SSF102705">
    <property type="entry name" value="NIF3 (NGG1p interacting factor 3)-like"/>
    <property type="match status" value="1"/>
</dbReference>
<protein>
    <recommendedName>
        <fullName evidence="2">GTP cyclohydrolase 1 type 2 homolog</fullName>
    </recommendedName>
</protein>
<feature type="binding site" evidence="4">
    <location>
        <position position="48"/>
    </location>
    <ligand>
        <name>a divalent metal cation</name>
        <dbReference type="ChEBI" id="CHEBI:60240"/>
        <label>1</label>
    </ligand>
</feature>
<proteinExistence type="inferred from homology"/>
<evidence type="ECO:0000256" key="4">
    <source>
        <dbReference type="PIRSR" id="PIRSR602678-1"/>
    </source>
</evidence>